<accession>A0A645IYS2</accession>
<name>A0A645IYS2_9ZZZZ</name>
<comment type="caution">
    <text evidence="1">The sequence shown here is derived from an EMBL/GenBank/DDBJ whole genome shotgun (WGS) entry which is preliminary data.</text>
</comment>
<evidence type="ECO:0000313" key="1">
    <source>
        <dbReference type="EMBL" id="MPN56568.1"/>
    </source>
</evidence>
<proteinExistence type="predicted"/>
<gene>
    <name evidence="1" type="ORF">SDC9_204258</name>
</gene>
<protein>
    <submittedName>
        <fullName evidence="1">Uncharacterized protein</fullName>
    </submittedName>
</protein>
<organism evidence="1">
    <name type="scientific">bioreactor metagenome</name>
    <dbReference type="NCBI Taxonomy" id="1076179"/>
    <lineage>
        <taxon>unclassified sequences</taxon>
        <taxon>metagenomes</taxon>
        <taxon>ecological metagenomes</taxon>
    </lineage>
</organism>
<dbReference type="AlphaFoldDB" id="A0A645IYS2"/>
<reference evidence="1" key="1">
    <citation type="submission" date="2019-08" db="EMBL/GenBank/DDBJ databases">
        <authorList>
            <person name="Kucharzyk K."/>
            <person name="Murdoch R.W."/>
            <person name="Higgins S."/>
            <person name="Loffler F."/>
        </authorList>
    </citation>
    <scope>NUCLEOTIDE SEQUENCE</scope>
</reference>
<sequence>MGRAGAQHRALAEVFALQGQTAGAIEQLELARKAGGDFYEMSAIDSRLRELKLRRLEELKEKNN</sequence>
<dbReference type="EMBL" id="VSSQ01127049">
    <property type="protein sequence ID" value="MPN56568.1"/>
    <property type="molecule type" value="Genomic_DNA"/>
</dbReference>